<dbReference type="SUPFAM" id="SSF55120">
    <property type="entry name" value="Pseudouridine synthase"/>
    <property type="match status" value="1"/>
</dbReference>
<evidence type="ECO:0000313" key="2">
    <source>
        <dbReference type="EMBL" id="MPM18990.1"/>
    </source>
</evidence>
<dbReference type="InterPro" id="IPR006224">
    <property type="entry name" value="PsdUridine_synth_RluA-like_CS"/>
</dbReference>
<dbReference type="PANTHER" id="PTHR21600">
    <property type="entry name" value="MITOCHONDRIAL RNA PSEUDOURIDINE SYNTHASE"/>
    <property type="match status" value="1"/>
</dbReference>
<dbReference type="Pfam" id="PF00849">
    <property type="entry name" value="PseudoU_synth_2"/>
    <property type="match status" value="1"/>
</dbReference>
<dbReference type="NCBIfam" id="TIGR00005">
    <property type="entry name" value="rluA_subfam"/>
    <property type="match status" value="1"/>
</dbReference>
<dbReference type="GO" id="GO:0000455">
    <property type="term" value="P:enzyme-directed rRNA pseudouridine synthesis"/>
    <property type="evidence" value="ECO:0007669"/>
    <property type="project" value="TreeGrafter"/>
</dbReference>
<reference evidence="2" key="1">
    <citation type="submission" date="2019-08" db="EMBL/GenBank/DDBJ databases">
        <authorList>
            <person name="Kucharzyk K."/>
            <person name="Murdoch R.W."/>
            <person name="Higgins S."/>
            <person name="Loffler F."/>
        </authorList>
    </citation>
    <scope>NUCLEOTIDE SEQUENCE</scope>
</reference>
<gene>
    <name evidence="2" type="ORF">SDC9_65408</name>
</gene>
<dbReference type="PANTHER" id="PTHR21600:SF71">
    <property type="entry name" value="PSEUDOURIDINE SYNTHASE"/>
    <property type="match status" value="1"/>
</dbReference>
<sequence length="301" mass="33743">MKSFTTYKIPPEHGGLTVETYLKQILNQSGRKIQKLTRKKGILLNNKPVFLQKKLTPADTLRILILEDVSYGVQPEEGSINLLYEDDYMLVLNKPPYQLVHPAGRTNSGTLANHLAFHLKERGVVATARPLHRLDRETSGCVIFAKDANSQFQLEQQLKAGTLKRTYKALVNGTIEPLSGTINAPIGAHHQLPNRRAITSAGEQAITHYKTIESYQEASLVELNLETGRTHQIRLHLTHIGHPILGDGMYGVRSPLITRQALHAAAITFHNLKDKRQLTVNAPLPDDFTHAIEKLRQVVFR</sequence>
<feature type="domain" description="Pseudouridine synthase RsuA/RluA-like" evidence="1">
    <location>
        <begin position="89"/>
        <end position="239"/>
    </location>
</feature>
<evidence type="ECO:0000259" key="1">
    <source>
        <dbReference type="Pfam" id="PF00849"/>
    </source>
</evidence>
<dbReference type="PROSITE" id="PS01129">
    <property type="entry name" value="PSI_RLU"/>
    <property type="match status" value="1"/>
</dbReference>
<accession>A0A644XRX0</accession>
<dbReference type="EMBL" id="VSSQ01003090">
    <property type="protein sequence ID" value="MPM18990.1"/>
    <property type="molecule type" value="Genomic_DNA"/>
</dbReference>
<protein>
    <submittedName>
        <fullName evidence="2">Putative RNA pseudouridine synthase</fullName>
        <ecNumber evidence="2">5.4.99.-</ecNumber>
    </submittedName>
</protein>
<dbReference type="InterPro" id="IPR050188">
    <property type="entry name" value="RluA_PseudoU_synthase"/>
</dbReference>
<dbReference type="InterPro" id="IPR006145">
    <property type="entry name" value="PsdUridine_synth_RsuA/RluA"/>
</dbReference>
<dbReference type="EC" id="5.4.99.-" evidence="2"/>
<proteinExistence type="predicted"/>
<dbReference type="PROSITE" id="PS50889">
    <property type="entry name" value="S4"/>
    <property type="match status" value="1"/>
</dbReference>
<dbReference type="InterPro" id="IPR006225">
    <property type="entry name" value="PsdUridine_synth_RluC/D"/>
</dbReference>
<dbReference type="AlphaFoldDB" id="A0A644XRX0"/>
<dbReference type="Gene3D" id="3.30.2350.10">
    <property type="entry name" value="Pseudouridine synthase"/>
    <property type="match status" value="1"/>
</dbReference>
<dbReference type="GO" id="GO:0009982">
    <property type="term" value="F:pseudouridine synthase activity"/>
    <property type="evidence" value="ECO:0007669"/>
    <property type="project" value="InterPro"/>
</dbReference>
<dbReference type="CDD" id="cd02869">
    <property type="entry name" value="PseudoU_synth_RluA_like"/>
    <property type="match status" value="1"/>
</dbReference>
<name>A0A644XRX0_9ZZZZ</name>
<dbReference type="InterPro" id="IPR020103">
    <property type="entry name" value="PsdUridine_synth_cat_dom_sf"/>
</dbReference>
<organism evidence="2">
    <name type="scientific">bioreactor metagenome</name>
    <dbReference type="NCBI Taxonomy" id="1076179"/>
    <lineage>
        <taxon>unclassified sequences</taxon>
        <taxon>metagenomes</taxon>
        <taxon>ecological metagenomes</taxon>
    </lineage>
</organism>
<dbReference type="GO" id="GO:0003723">
    <property type="term" value="F:RNA binding"/>
    <property type="evidence" value="ECO:0007669"/>
    <property type="project" value="InterPro"/>
</dbReference>
<comment type="caution">
    <text evidence="2">The sequence shown here is derived from an EMBL/GenBank/DDBJ whole genome shotgun (WGS) entry which is preliminary data.</text>
</comment>
<keyword evidence="2" id="KW-0413">Isomerase</keyword>